<accession>A0A8T1VVC9</accession>
<dbReference type="InterPro" id="IPR050821">
    <property type="entry name" value="Cytosolic_carboxypeptidase"/>
</dbReference>
<dbReference type="GO" id="GO:0006508">
    <property type="term" value="P:proteolysis"/>
    <property type="evidence" value="ECO:0007669"/>
    <property type="project" value="InterPro"/>
</dbReference>
<dbReference type="AlphaFoldDB" id="A0A8T1VVC9"/>
<dbReference type="Pfam" id="PF18027">
    <property type="entry name" value="Pepdidase_M14_N"/>
    <property type="match status" value="1"/>
</dbReference>
<keyword evidence="6" id="KW-0645">Protease</keyword>
<protein>
    <submittedName>
        <fullName evidence="6">Cytosolic carboxypeptidase 2</fullName>
    </submittedName>
</protein>
<proteinExistence type="inferred from homology"/>
<feature type="compositionally biased region" description="Polar residues" evidence="4">
    <location>
        <begin position="774"/>
        <end position="787"/>
    </location>
</feature>
<feature type="region of interest" description="Disordered" evidence="4">
    <location>
        <begin position="457"/>
        <end position="477"/>
    </location>
</feature>
<evidence type="ECO:0000313" key="6">
    <source>
        <dbReference type="EMBL" id="KAG7383979.1"/>
    </source>
</evidence>
<evidence type="ECO:0000256" key="1">
    <source>
        <dbReference type="ARBA" id="ARBA00001947"/>
    </source>
</evidence>
<name>A0A8T1VVC9_9STRA</name>
<comment type="caution">
    <text evidence="6">The sequence shown here is derived from an EMBL/GenBank/DDBJ whole genome shotgun (WGS) entry which is preliminary data.</text>
</comment>
<keyword evidence="7" id="KW-1185">Reference proteome</keyword>
<feature type="compositionally biased region" description="Basic residues" evidence="4">
    <location>
        <begin position="731"/>
        <end position="743"/>
    </location>
</feature>
<feature type="domain" description="Peptidase M14" evidence="5">
    <location>
        <begin position="274"/>
        <end position="568"/>
    </location>
</feature>
<evidence type="ECO:0000313" key="7">
    <source>
        <dbReference type="Proteomes" id="UP000694044"/>
    </source>
</evidence>
<feature type="region of interest" description="Disordered" evidence="4">
    <location>
        <begin position="647"/>
        <end position="845"/>
    </location>
</feature>
<dbReference type="PANTHER" id="PTHR12756:SF45">
    <property type="entry name" value="CYTOSOLIC CARBOXYPEPTIDASE NNA1"/>
    <property type="match status" value="1"/>
</dbReference>
<sequence>MSSVNPRVNRFRKVASQSILVPPPLPLINLPEESRLARTGLPGERPTNLPVRRHLPNAVAIAAVRAKAGGASVEIDGLQPPTPEPILRESRSLLDCEADEYEELEVLRRLHVYEYNQPDVFRDSNAPDDTLIFDSLFESGNLLRAERILRKAPSTTSASRLRQQEYELLIHPDVKNGAYRQWFYFEVRNGRPGVTYRFALVNLAKSGALFGQGLQPVVYSEQDAATKGFGWRHRGNHVRYDAVVSPMAPAGANALAFQYEFEHKNDSVYFACIQPYTYTDLLEYLDQLEHDILHSQTFRRTELCRSLAGNSCDLLSITSPGKEGLPHDERRIIVLSARVHPGEPNSSWMMQGMLNYLTGPSTGATVLRRNFIFKVIPMLNPDGVINGNTRVSLAGWDLNRKWSSPIEQLFPTIYHLKQQLAHFQSRGRVAIYCDLHGHSINRNIFTYGCYTSKNKSSSSDGSKASASAATSTVTTTNTGVKTDPRVFPMIVARHAPSFSFANCDFSVHKSKVTTARVVVNQELGVTNSYTLEASFCGPDIGVRKDTQFSTWDLEEMGRSWCQSLLVYYGLTAQVKALDAERTRQAALDREKLANLDVSSATSHQAAQARVTEALLRVEVEDEESRQARDLLLDCEAAISALFADAGSETNDHVGSDDDHGSAAFDSDLSGAEEEPIPPSPEGEEQQQRSPRCISERKEQQEEDIEQTDGGDGHSTAPEELPVRKSSPPGLSRKKSIRPKHRRGSMSSKSKSVIGQTSRKAETKSKKKKEKHKNTPQLRRTYSATTSPPLDPKSEDAATFSPDFAELPNTDSEPIAKPPAKRAKSARCTKSKSARPKSSYETPKSVSSAILQATMNADLASSRAKMRLCPIPTHPNTPSGTLPVLPSVLDGNRGVPRMLKTAPAYDQDFSGGVEEKSHFNLARIRSELPALQLSGRDGELRRQLSLRRRSRRQVNDDMKSDEDSDTSPGRSEPESYASSKLVDLVSISTN</sequence>
<dbReference type="PANTHER" id="PTHR12756">
    <property type="entry name" value="CYTOSOLIC CARBOXYPEPTIDASE"/>
    <property type="match status" value="1"/>
</dbReference>
<feature type="compositionally biased region" description="Basic residues" evidence="4">
    <location>
        <begin position="764"/>
        <end position="773"/>
    </location>
</feature>
<dbReference type="GO" id="GO:0004181">
    <property type="term" value="F:metallocarboxypeptidase activity"/>
    <property type="evidence" value="ECO:0007669"/>
    <property type="project" value="InterPro"/>
</dbReference>
<dbReference type="Proteomes" id="UP000694044">
    <property type="component" value="Unassembled WGS sequence"/>
</dbReference>
<dbReference type="PROSITE" id="PS52035">
    <property type="entry name" value="PEPTIDASE_M14"/>
    <property type="match status" value="1"/>
</dbReference>
<comment type="cofactor">
    <cofactor evidence="1">
        <name>Zn(2+)</name>
        <dbReference type="ChEBI" id="CHEBI:29105"/>
    </cofactor>
</comment>
<dbReference type="EMBL" id="JAGDFM010000160">
    <property type="protein sequence ID" value="KAG7383979.1"/>
    <property type="molecule type" value="Genomic_DNA"/>
</dbReference>
<keyword evidence="6" id="KW-0121">Carboxypeptidase</keyword>
<organism evidence="6 7">
    <name type="scientific">Phytophthora pseudosyringae</name>
    <dbReference type="NCBI Taxonomy" id="221518"/>
    <lineage>
        <taxon>Eukaryota</taxon>
        <taxon>Sar</taxon>
        <taxon>Stramenopiles</taxon>
        <taxon>Oomycota</taxon>
        <taxon>Peronosporomycetes</taxon>
        <taxon>Peronosporales</taxon>
        <taxon>Peronosporaceae</taxon>
        <taxon>Phytophthora</taxon>
    </lineage>
</organism>
<feature type="compositionally biased region" description="Basic residues" evidence="4">
    <location>
        <begin position="818"/>
        <end position="834"/>
    </location>
</feature>
<evidence type="ECO:0000256" key="3">
    <source>
        <dbReference type="PROSITE-ProRule" id="PRU01379"/>
    </source>
</evidence>
<keyword evidence="6" id="KW-0378">Hydrolase</keyword>
<dbReference type="GO" id="GO:0008270">
    <property type="term" value="F:zinc ion binding"/>
    <property type="evidence" value="ECO:0007669"/>
    <property type="project" value="InterPro"/>
</dbReference>
<comment type="similarity">
    <text evidence="2 3">Belongs to the peptidase M14 family.</text>
</comment>
<feature type="region of interest" description="Disordered" evidence="4">
    <location>
        <begin position="867"/>
        <end position="887"/>
    </location>
</feature>
<gene>
    <name evidence="6" type="primary">AGBL2_1</name>
    <name evidence="6" type="ORF">PHYPSEUDO_003148</name>
</gene>
<feature type="compositionally biased region" description="Polar residues" evidence="4">
    <location>
        <begin position="744"/>
        <end position="757"/>
    </location>
</feature>
<feature type="region of interest" description="Disordered" evidence="4">
    <location>
        <begin position="941"/>
        <end position="989"/>
    </location>
</feature>
<feature type="compositionally biased region" description="Basic and acidic residues" evidence="4">
    <location>
        <begin position="649"/>
        <end position="660"/>
    </location>
</feature>
<reference evidence="6" key="1">
    <citation type="submission" date="2021-02" db="EMBL/GenBank/DDBJ databases">
        <authorList>
            <person name="Palmer J.M."/>
        </authorList>
    </citation>
    <scope>NUCLEOTIDE SEQUENCE</scope>
    <source>
        <strain evidence="6">SCRP734</strain>
    </source>
</reference>
<feature type="active site" description="Proton donor/acceptor" evidence="3">
    <location>
        <position position="532"/>
    </location>
</feature>
<dbReference type="Pfam" id="PF00246">
    <property type="entry name" value="Peptidase_M14"/>
    <property type="match status" value="1"/>
</dbReference>
<dbReference type="OrthoDB" id="10253041at2759"/>
<evidence type="ECO:0000256" key="4">
    <source>
        <dbReference type="SAM" id="MobiDB-lite"/>
    </source>
</evidence>
<dbReference type="InterPro" id="IPR040626">
    <property type="entry name" value="Pepdidase_M14_N"/>
</dbReference>
<dbReference type="InterPro" id="IPR000834">
    <property type="entry name" value="Peptidase_M14"/>
</dbReference>
<evidence type="ECO:0000256" key="2">
    <source>
        <dbReference type="ARBA" id="ARBA00005988"/>
    </source>
</evidence>
<evidence type="ECO:0000259" key="5">
    <source>
        <dbReference type="PROSITE" id="PS52035"/>
    </source>
</evidence>